<dbReference type="GO" id="GO:0031683">
    <property type="term" value="F:G-protein beta/gamma-subunit complex binding"/>
    <property type="evidence" value="ECO:0007669"/>
    <property type="project" value="InterPro"/>
</dbReference>
<dbReference type="GO" id="GO:0005525">
    <property type="term" value="F:GTP binding"/>
    <property type="evidence" value="ECO:0007669"/>
    <property type="project" value="UniProtKB-KW"/>
</dbReference>
<sequence>MGLGNRMMESILLFDSIVNSRWFLKTSIILFMNKIDLFKEKLPHSPLEKHFPDYKGGADLNKAAKYVLWRFNQVNRAHLHLYPHLVQATDTSNMEIVLKAVEETISQNALRDSGVV</sequence>
<evidence type="ECO:0000256" key="9">
    <source>
        <dbReference type="ARBA" id="ARBA00023288"/>
    </source>
</evidence>
<evidence type="ECO:0000256" key="6">
    <source>
        <dbReference type="ARBA" id="ARBA00023134"/>
    </source>
</evidence>
<accession>A0A318ZUQ7</accession>
<name>A0A318ZUQ7_9EURO</name>
<dbReference type="PRINTS" id="PR01241">
    <property type="entry name" value="GPROTEINAFNG"/>
</dbReference>
<dbReference type="OrthoDB" id="5817230at2759"/>
<keyword evidence="12" id="KW-1185">Reference proteome</keyword>
<evidence type="ECO:0000256" key="4">
    <source>
        <dbReference type="ARBA" id="ARBA00022741"/>
    </source>
</evidence>
<keyword evidence="5" id="KW-0460">Magnesium</keyword>
<dbReference type="GO" id="GO:0046872">
    <property type="term" value="F:metal ion binding"/>
    <property type="evidence" value="ECO:0007669"/>
    <property type="project" value="UniProtKB-KW"/>
</dbReference>
<evidence type="ECO:0000256" key="8">
    <source>
        <dbReference type="ARBA" id="ARBA00023224"/>
    </source>
</evidence>
<proteinExistence type="inferred from homology"/>
<keyword evidence="8" id="KW-0807">Transducer</keyword>
<dbReference type="RefSeq" id="XP_025434065.1">
    <property type="nucleotide sequence ID" value="XM_025570825.1"/>
</dbReference>
<dbReference type="PANTHER" id="PTHR10218">
    <property type="entry name" value="GTP-BINDING PROTEIN ALPHA SUBUNIT"/>
    <property type="match status" value="1"/>
</dbReference>
<evidence type="ECO:0000313" key="12">
    <source>
        <dbReference type="Proteomes" id="UP000248349"/>
    </source>
</evidence>
<dbReference type="GO" id="GO:0003924">
    <property type="term" value="F:GTPase activity"/>
    <property type="evidence" value="ECO:0007669"/>
    <property type="project" value="InterPro"/>
</dbReference>
<evidence type="ECO:0000256" key="1">
    <source>
        <dbReference type="ARBA" id="ARBA00007976"/>
    </source>
</evidence>
<evidence type="ECO:0000313" key="11">
    <source>
        <dbReference type="EMBL" id="PYH48083.1"/>
    </source>
</evidence>
<dbReference type="Pfam" id="PF00503">
    <property type="entry name" value="G-alpha"/>
    <property type="match status" value="1"/>
</dbReference>
<organism evidence="11 12">
    <name type="scientific">Aspergillus saccharolyticus JOP 1030-1</name>
    <dbReference type="NCBI Taxonomy" id="1450539"/>
    <lineage>
        <taxon>Eukaryota</taxon>
        <taxon>Fungi</taxon>
        <taxon>Dikarya</taxon>
        <taxon>Ascomycota</taxon>
        <taxon>Pezizomycotina</taxon>
        <taxon>Eurotiomycetes</taxon>
        <taxon>Eurotiomycetidae</taxon>
        <taxon>Eurotiales</taxon>
        <taxon>Aspergillaceae</taxon>
        <taxon>Aspergillus</taxon>
        <taxon>Aspergillus subgen. Circumdati</taxon>
    </lineage>
</organism>
<dbReference type="GeneID" id="37072053"/>
<dbReference type="STRING" id="1450539.A0A318ZUQ7"/>
<protein>
    <submittedName>
        <fullName evidence="11">G-protein alpha-subunit</fullName>
    </submittedName>
</protein>
<dbReference type="AlphaFoldDB" id="A0A318ZUQ7"/>
<dbReference type="PANTHER" id="PTHR10218:SF369">
    <property type="entry name" value="GUANINE NUCLEOTIDE-BINDING PROTEIN ALPHA-2 SUBUNIT"/>
    <property type="match status" value="1"/>
</dbReference>
<dbReference type="EMBL" id="KZ821222">
    <property type="protein sequence ID" value="PYH48083.1"/>
    <property type="molecule type" value="Genomic_DNA"/>
</dbReference>
<dbReference type="InterPro" id="IPR027417">
    <property type="entry name" value="P-loop_NTPase"/>
</dbReference>
<dbReference type="InterPro" id="IPR001019">
    <property type="entry name" value="Gprotein_alpha_su"/>
</dbReference>
<evidence type="ECO:0000256" key="2">
    <source>
        <dbReference type="ARBA" id="ARBA00022707"/>
    </source>
</evidence>
<keyword evidence="9" id="KW-0449">Lipoprotein</keyword>
<keyword evidence="7" id="KW-0564">Palmitate</keyword>
<dbReference type="GO" id="GO:0005737">
    <property type="term" value="C:cytoplasm"/>
    <property type="evidence" value="ECO:0007669"/>
    <property type="project" value="TreeGrafter"/>
</dbReference>
<gene>
    <name evidence="11" type="ORF">BP01DRAFT_175985</name>
</gene>
<reference evidence="11 12" key="1">
    <citation type="submission" date="2016-12" db="EMBL/GenBank/DDBJ databases">
        <title>The genomes of Aspergillus section Nigri reveals drivers in fungal speciation.</title>
        <authorList>
            <consortium name="DOE Joint Genome Institute"/>
            <person name="Vesth T.C."/>
            <person name="Nybo J."/>
            <person name="Theobald S."/>
            <person name="Brandl J."/>
            <person name="Frisvad J.C."/>
            <person name="Nielsen K.F."/>
            <person name="Lyhne E.K."/>
            <person name="Kogle M.E."/>
            <person name="Kuo A."/>
            <person name="Riley R."/>
            <person name="Clum A."/>
            <person name="Nolan M."/>
            <person name="Lipzen A."/>
            <person name="Salamov A."/>
            <person name="Henrissat B."/>
            <person name="Wiebenga A."/>
            <person name="De Vries R.P."/>
            <person name="Grigoriev I.V."/>
            <person name="Mortensen U.H."/>
            <person name="Andersen M.R."/>
            <person name="Baker S.E."/>
        </authorList>
    </citation>
    <scope>NUCLEOTIDE SEQUENCE [LARGE SCALE GENOMIC DNA]</scope>
    <source>
        <strain evidence="11 12">JOP 1030-1</strain>
    </source>
</reference>
<evidence type="ECO:0000256" key="7">
    <source>
        <dbReference type="ARBA" id="ARBA00023139"/>
    </source>
</evidence>
<keyword evidence="3" id="KW-0479">Metal-binding</keyword>
<evidence type="ECO:0000256" key="5">
    <source>
        <dbReference type="ARBA" id="ARBA00022842"/>
    </source>
</evidence>
<keyword evidence="4 10" id="KW-0547">Nucleotide-binding</keyword>
<dbReference type="GO" id="GO:0001664">
    <property type="term" value="F:G protein-coupled receptor binding"/>
    <property type="evidence" value="ECO:0007669"/>
    <property type="project" value="InterPro"/>
</dbReference>
<dbReference type="Gene3D" id="3.40.50.300">
    <property type="entry name" value="P-loop containing nucleotide triphosphate hydrolases"/>
    <property type="match status" value="1"/>
</dbReference>
<dbReference type="SUPFAM" id="SSF52540">
    <property type="entry name" value="P-loop containing nucleoside triphosphate hydrolases"/>
    <property type="match status" value="1"/>
</dbReference>
<dbReference type="PROSITE" id="PS51882">
    <property type="entry name" value="G_ALPHA"/>
    <property type="match status" value="1"/>
</dbReference>
<feature type="binding site" evidence="10">
    <location>
        <begin position="33"/>
        <end position="36"/>
    </location>
    <ligand>
        <name>GTP</name>
        <dbReference type="ChEBI" id="CHEBI:37565"/>
    </ligand>
</feature>
<keyword evidence="6 10" id="KW-0342">GTP-binding</keyword>
<dbReference type="SMART" id="SM00275">
    <property type="entry name" value="G_alpha"/>
    <property type="match status" value="1"/>
</dbReference>
<dbReference type="Proteomes" id="UP000248349">
    <property type="component" value="Unassembled WGS sequence"/>
</dbReference>
<dbReference type="GO" id="GO:0005834">
    <property type="term" value="C:heterotrimeric G-protein complex"/>
    <property type="evidence" value="ECO:0007669"/>
    <property type="project" value="InterPro"/>
</dbReference>
<feature type="binding site" evidence="10">
    <location>
        <position position="88"/>
    </location>
    <ligand>
        <name>GTP</name>
        <dbReference type="ChEBI" id="CHEBI:37565"/>
    </ligand>
</feature>
<keyword evidence="2" id="KW-0519">Myristate</keyword>
<comment type="similarity">
    <text evidence="1">Belongs to the G-alpha family. G(q) subfamily.</text>
</comment>
<dbReference type="InterPro" id="IPR002975">
    <property type="entry name" value="Fungi_Gprotein_alpha"/>
</dbReference>
<evidence type="ECO:0000256" key="10">
    <source>
        <dbReference type="PIRSR" id="PIRSR601019-1"/>
    </source>
</evidence>
<dbReference type="FunFam" id="3.40.50.300:FF:000720">
    <property type="entry name" value="Guanine nucleotide-binding protein G(k) subunit alpha"/>
    <property type="match status" value="1"/>
</dbReference>
<evidence type="ECO:0000256" key="3">
    <source>
        <dbReference type="ARBA" id="ARBA00022723"/>
    </source>
</evidence>
<dbReference type="GO" id="GO:0007189">
    <property type="term" value="P:adenylate cyclase-activating G protein-coupled receptor signaling pathway"/>
    <property type="evidence" value="ECO:0007669"/>
    <property type="project" value="TreeGrafter"/>
</dbReference>